<sequence>MSHSQEPKQPQEDIKPLSTTESTEQWENNLIQCTPCGPFWKAIACPCIFYGQTAQRLRDPNLPAERNNADCTDFAMNHVLLSMCFIDIMKQRAEIRKRYNIPSTETRDCLVSCFCCSCALLQQDNELRGRQEKEGIRVGYKSQPGMAVVPGGGQQQQNGNGGGVLQL</sequence>
<feature type="compositionally biased region" description="Basic and acidic residues" evidence="1">
    <location>
        <begin position="1"/>
        <end position="15"/>
    </location>
</feature>
<dbReference type="NCBIfam" id="TIGR01571">
    <property type="entry name" value="A_thal_Cys_rich"/>
    <property type="match status" value="1"/>
</dbReference>
<proteinExistence type="predicted"/>
<feature type="region of interest" description="Disordered" evidence="1">
    <location>
        <begin position="1"/>
        <end position="21"/>
    </location>
</feature>
<keyword evidence="3" id="KW-1185">Reference proteome</keyword>
<protein>
    <submittedName>
        <fullName evidence="2">PLAC8 family-domain-containing protein</fullName>
    </submittedName>
</protein>
<gene>
    <name evidence="2" type="ORF">QBC36DRAFT_203469</name>
</gene>
<reference evidence="2" key="1">
    <citation type="journal article" date="2023" name="Mol. Phylogenet. Evol.">
        <title>Genome-scale phylogeny and comparative genomics of the fungal order Sordariales.</title>
        <authorList>
            <person name="Hensen N."/>
            <person name="Bonometti L."/>
            <person name="Westerberg I."/>
            <person name="Brannstrom I.O."/>
            <person name="Guillou S."/>
            <person name="Cros-Aarteil S."/>
            <person name="Calhoun S."/>
            <person name="Haridas S."/>
            <person name="Kuo A."/>
            <person name="Mondo S."/>
            <person name="Pangilinan J."/>
            <person name="Riley R."/>
            <person name="LaButti K."/>
            <person name="Andreopoulos B."/>
            <person name="Lipzen A."/>
            <person name="Chen C."/>
            <person name="Yan M."/>
            <person name="Daum C."/>
            <person name="Ng V."/>
            <person name="Clum A."/>
            <person name="Steindorff A."/>
            <person name="Ohm R.A."/>
            <person name="Martin F."/>
            <person name="Silar P."/>
            <person name="Natvig D.O."/>
            <person name="Lalanne C."/>
            <person name="Gautier V."/>
            <person name="Ament-Velasquez S.L."/>
            <person name="Kruys A."/>
            <person name="Hutchinson M.I."/>
            <person name="Powell A.J."/>
            <person name="Barry K."/>
            <person name="Miller A.N."/>
            <person name="Grigoriev I.V."/>
            <person name="Debuchy R."/>
            <person name="Gladieux P."/>
            <person name="Hiltunen Thoren M."/>
            <person name="Johannesson H."/>
        </authorList>
    </citation>
    <scope>NUCLEOTIDE SEQUENCE</scope>
    <source>
        <strain evidence="2">CBS 892.96</strain>
    </source>
</reference>
<feature type="compositionally biased region" description="Gly residues" evidence="1">
    <location>
        <begin position="150"/>
        <end position="167"/>
    </location>
</feature>
<dbReference type="PANTHER" id="PTHR15907">
    <property type="entry name" value="DUF614 FAMILY PROTEIN-RELATED"/>
    <property type="match status" value="1"/>
</dbReference>
<comment type="caution">
    <text evidence="2">The sequence shown here is derived from an EMBL/GenBank/DDBJ whole genome shotgun (WGS) entry which is preliminary data.</text>
</comment>
<evidence type="ECO:0000313" key="3">
    <source>
        <dbReference type="Proteomes" id="UP001302321"/>
    </source>
</evidence>
<reference evidence="2" key="2">
    <citation type="submission" date="2023-05" db="EMBL/GenBank/DDBJ databases">
        <authorList>
            <consortium name="Lawrence Berkeley National Laboratory"/>
            <person name="Steindorff A."/>
            <person name="Hensen N."/>
            <person name="Bonometti L."/>
            <person name="Westerberg I."/>
            <person name="Brannstrom I.O."/>
            <person name="Guillou S."/>
            <person name="Cros-Aarteil S."/>
            <person name="Calhoun S."/>
            <person name="Haridas S."/>
            <person name="Kuo A."/>
            <person name="Mondo S."/>
            <person name="Pangilinan J."/>
            <person name="Riley R."/>
            <person name="Labutti K."/>
            <person name="Andreopoulos B."/>
            <person name="Lipzen A."/>
            <person name="Chen C."/>
            <person name="Yanf M."/>
            <person name="Daum C."/>
            <person name="Ng V."/>
            <person name="Clum A."/>
            <person name="Ohm R."/>
            <person name="Martin F."/>
            <person name="Silar P."/>
            <person name="Natvig D."/>
            <person name="Lalanne C."/>
            <person name="Gautier V."/>
            <person name="Ament-Velasquez S.L."/>
            <person name="Kruys A."/>
            <person name="Hutchinson M.I."/>
            <person name="Powell A.J."/>
            <person name="Barry K."/>
            <person name="Miller A.N."/>
            <person name="Grigoriev I.V."/>
            <person name="Debuchy R."/>
            <person name="Gladieux P."/>
            <person name="Thoren M.H."/>
            <person name="Johannesson H."/>
        </authorList>
    </citation>
    <scope>NUCLEOTIDE SEQUENCE</scope>
    <source>
        <strain evidence="2">CBS 892.96</strain>
    </source>
</reference>
<dbReference type="EMBL" id="MU866092">
    <property type="protein sequence ID" value="KAK4180925.1"/>
    <property type="molecule type" value="Genomic_DNA"/>
</dbReference>
<organism evidence="2 3">
    <name type="scientific">Triangularia setosa</name>
    <dbReference type="NCBI Taxonomy" id="2587417"/>
    <lineage>
        <taxon>Eukaryota</taxon>
        <taxon>Fungi</taxon>
        <taxon>Dikarya</taxon>
        <taxon>Ascomycota</taxon>
        <taxon>Pezizomycotina</taxon>
        <taxon>Sordariomycetes</taxon>
        <taxon>Sordariomycetidae</taxon>
        <taxon>Sordariales</taxon>
        <taxon>Podosporaceae</taxon>
        <taxon>Triangularia</taxon>
    </lineage>
</organism>
<dbReference type="AlphaFoldDB" id="A0AAN7ACF0"/>
<accession>A0AAN7ACF0</accession>
<name>A0AAN7ACF0_9PEZI</name>
<feature type="region of interest" description="Disordered" evidence="1">
    <location>
        <begin position="147"/>
        <end position="167"/>
    </location>
</feature>
<evidence type="ECO:0000313" key="2">
    <source>
        <dbReference type="EMBL" id="KAK4180925.1"/>
    </source>
</evidence>
<dbReference type="Proteomes" id="UP001302321">
    <property type="component" value="Unassembled WGS sequence"/>
</dbReference>
<dbReference type="InterPro" id="IPR006461">
    <property type="entry name" value="PLAC_motif_containing"/>
</dbReference>
<evidence type="ECO:0000256" key="1">
    <source>
        <dbReference type="SAM" id="MobiDB-lite"/>
    </source>
</evidence>
<dbReference type="Pfam" id="PF04749">
    <property type="entry name" value="PLAC8"/>
    <property type="match status" value="1"/>
</dbReference>